<accession>A0A9X3DYF7</accession>
<protein>
    <submittedName>
        <fullName evidence="1">Uncharacterized protein</fullName>
    </submittedName>
</protein>
<keyword evidence="2" id="KW-1185">Reference proteome</keyword>
<gene>
    <name evidence="1" type="ORF">OSH00_05385</name>
</gene>
<dbReference type="EMBL" id="JAPKMY010000002">
    <property type="protein sequence ID" value="MCX5467174.1"/>
    <property type="molecule type" value="Genomic_DNA"/>
</dbReference>
<comment type="caution">
    <text evidence="1">The sequence shown here is derived from an EMBL/GenBank/DDBJ whole genome shotgun (WGS) entry which is preliminary data.</text>
</comment>
<sequence length="102" mass="12396">MSNNYDVIVKCYYYNKRSLIIEDVNWLMEVLFHRFGNSINITFLEMNDSQKEESTHFEGSKFKILAIDKNIHIYIYNKEKNDFIRDEDLEHEIKNGKRRDLI</sequence>
<proteinExistence type="predicted"/>
<reference evidence="1" key="1">
    <citation type="submission" date="2022-11" db="EMBL/GenBank/DDBJ databases">
        <title>Biodiversity and phylogenetic relationships of bacteria.</title>
        <authorList>
            <person name="Machado R.A.R."/>
            <person name="Bhat A."/>
            <person name="Loulou A."/>
            <person name="Kallel S."/>
        </authorList>
    </citation>
    <scope>NUCLEOTIDE SEQUENCE</scope>
    <source>
        <strain evidence="1">A-IN1</strain>
    </source>
</reference>
<dbReference type="Proteomes" id="UP001146019">
    <property type="component" value="Unassembled WGS sequence"/>
</dbReference>
<name>A0A9X3DYF7_9GAMM</name>
<dbReference type="RefSeq" id="WP_174762723.1">
    <property type="nucleotide sequence ID" value="NZ_JAPKMY010000002.1"/>
</dbReference>
<organism evidence="1 2">
    <name type="scientific">Acinetobacter nematophilus</name>
    <dbReference type="NCBI Taxonomy" id="2994642"/>
    <lineage>
        <taxon>Bacteria</taxon>
        <taxon>Pseudomonadati</taxon>
        <taxon>Pseudomonadota</taxon>
        <taxon>Gammaproteobacteria</taxon>
        <taxon>Moraxellales</taxon>
        <taxon>Moraxellaceae</taxon>
        <taxon>Acinetobacter</taxon>
    </lineage>
</organism>
<dbReference type="AlphaFoldDB" id="A0A9X3DYF7"/>
<evidence type="ECO:0000313" key="2">
    <source>
        <dbReference type="Proteomes" id="UP001146019"/>
    </source>
</evidence>
<evidence type="ECO:0000313" key="1">
    <source>
        <dbReference type="EMBL" id="MCX5467174.1"/>
    </source>
</evidence>